<organism evidence="1 2">
    <name type="scientific">Pseudoneurospora amorphoporcata</name>
    <dbReference type="NCBI Taxonomy" id="241081"/>
    <lineage>
        <taxon>Eukaryota</taxon>
        <taxon>Fungi</taxon>
        <taxon>Dikarya</taxon>
        <taxon>Ascomycota</taxon>
        <taxon>Pezizomycotina</taxon>
        <taxon>Sordariomycetes</taxon>
        <taxon>Sordariomycetidae</taxon>
        <taxon>Sordariales</taxon>
        <taxon>Sordariaceae</taxon>
        <taxon>Pseudoneurospora</taxon>
    </lineage>
</organism>
<dbReference type="Proteomes" id="UP001303222">
    <property type="component" value="Unassembled WGS sequence"/>
</dbReference>
<accession>A0AAN6NJV4</accession>
<evidence type="ECO:0000313" key="2">
    <source>
        <dbReference type="Proteomes" id="UP001303222"/>
    </source>
</evidence>
<sequence>MEVQPSGVAHIPPLPAEHPMFSMQLCHTLSSIITLRRRTATDGTLAFLSLSPPKEESQPQDPSPFFEPVSPVAPVGCGEPSPVALEGEKTMLIVEAVDADDSAVGAEETAVVDDEMADNVDKAVSDTNRVVVKLGEVVELTTSLVEGSFVVVVEVVEVQVNVDDEVSVLDVAVGTES</sequence>
<protein>
    <submittedName>
        <fullName evidence="1">Uncharacterized protein</fullName>
    </submittedName>
</protein>
<dbReference type="AlphaFoldDB" id="A0AAN6NJV4"/>
<dbReference type="EMBL" id="MU859486">
    <property type="protein sequence ID" value="KAK3946875.1"/>
    <property type="molecule type" value="Genomic_DNA"/>
</dbReference>
<keyword evidence="2" id="KW-1185">Reference proteome</keyword>
<comment type="caution">
    <text evidence="1">The sequence shown here is derived from an EMBL/GenBank/DDBJ whole genome shotgun (WGS) entry which is preliminary data.</text>
</comment>
<name>A0AAN6NJV4_9PEZI</name>
<reference evidence="1" key="2">
    <citation type="submission" date="2023-06" db="EMBL/GenBank/DDBJ databases">
        <authorList>
            <consortium name="Lawrence Berkeley National Laboratory"/>
            <person name="Mondo S.J."/>
            <person name="Hensen N."/>
            <person name="Bonometti L."/>
            <person name="Westerberg I."/>
            <person name="Brannstrom I.O."/>
            <person name="Guillou S."/>
            <person name="Cros-Aarteil S."/>
            <person name="Calhoun S."/>
            <person name="Haridas S."/>
            <person name="Kuo A."/>
            <person name="Pangilinan J."/>
            <person name="Riley R."/>
            <person name="Labutti K."/>
            <person name="Andreopoulos B."/>
            <person name="Lipzen A."/>
            <person name="Chen C."/>
            <person name="Yanf M."/>
            <person name="Daum C."/>
            <person name="Ng V."/>
            <person name="Clum A."/>
            <person name="Steindorff A."/>
            <person name="Ohm R."/>
            <person name="Martin F."/>
            <person name="Silar P."/>
            <person name="Natvig D."/>
            <person name="Lalanne C."/>
            <person name="Gautier V."/>
            <person name="Ament-Velasquez S.L."/>
            <person name="Kruys A."/>
            <person name="Hutchinson M.I."/>
            <person name="Powell A.J."/>
            <person name="Barry K."/>
            <person name="Miller A.N."/>
            <person name="Grigoriev I.V."/>
            <person name="Debuchy R."/>
            <person name="Gladieux P."/>
            <person name="Thoren M.H."/>
            <person name="Johannesson H."/>
        </authorList>
    </citation>
    <scope>NUCLEOTIDE SEQUENCE</scope>
    <source>
        <strain evidence="1">CBS 626.80</strain>
    </source>
</reference>
<gene>
    <name evidence="1" type="ORF">QBC32DRAFT_374668</name>
</gene>
<evidence type="ECO:0000313" key="1">
    <source>
        <dbReference type="EMBL" id="KAK3946875.1"/>
    </source>
</evidence>
<reference evidence="1" key="1">
    <citation type="journal article" date="2023" name="Mol. Phylogenet. Evol.">
        <title>Genome-scale phylogeny and comparative genomics of the fungal order Sordariales.</title>
        <authorList>
            <person name="Hensen N."/>
            <person name="Bonometti L."/>
            <person name="Westerberg I."/>
            <person name="Brannstrom I.O."/>
            <person name="Guillou S."/>
            <person name="Cros-Aarteil S."/>
            <person name="Calhoun S."/>
            <person name="Haridas S."/>
            <person name="Kuo A."/>
            <person name="Mondo S."/>
            <person name="Pangilinan J."/>
            <person name="Riley R."/>
            <person name="LaButti K."/>
            <person name="Andreopoulos B."/>
            <person name="Lipzen A."/>
            <person name="Chen C."/>
            <person name="Yan M."/>
            <person name="Daum C."/>
            <person name="Ng V."/>
            <person name="Clum A."/>
            <person name="Steindorff A."/>
            <person name="Ohm R.A."/>
            <person name="Martin F."/>
            <person name="Silar P."/>
            <person name="Natvig D.O."/>
            <person name="Lalanne C."/>
            <person name="Gautier V."/>
            <person name="Ament-Velasquez S.L."/>
            <person name="Kruys A."/>
            <person name="Hutchinson M.I."/>
            <person name="Powell A.J."/>
            <person name="Barry K."/>
            <person name="Miller A.N."/>
            <person name="Grigoriev I.V."/>
            <person name="Debuchy R."/>
            <person name="Gladieux P."/>
            <person name="Hiltunen Thoren M."/>
            <person name="Johannesson H."/>
        </authorList>
    </citation>
    <scope>NUCLEOTIDE SEQUENCE</scope>
    <source>
        <strain evidence="1">CBS 626.80</strain>
    </source>
</reference>
<proteinExistence type="predicted"/>